<dbReference type="GeneID" id="36397232"/>
<organism evidence="1 2">
    <name type="scientific">Plasmopara halstedii</name>
    <name type="common">Downy mildew of sunflower</name>
    <dbReference type="NCBI Taxonomy" id="4781"/>
    <lineage>
        <taxon>Eukaryota</taxon>
        <taxon>Sar</taxon>
        <taxon>Stramenopiles</taxon>
        <taxon>Oomycota</taxon>
        <taxon>Peronosporomycetes</taxon>
        <taxon>Peronosporales</taxon>
        <taxon>Peronosporaceae</taxon>
        <taxon>Plasmopara</taxon>
    </lineage>
</organism>
<evidence type="ECO:0000313" key="2">
    <source>
        <dbReference type="Proteomes" id="UP000054928"/>
    </source>
</evidence>
<sequence>MCPLTSYKAEFNPGRWCAGLEYYIKRKIEVEARRKRVVQLCASCNTSSSQSIERFFLH</sequence>
<dbReference type="Proteomes" id="UP000054928">
    <property type="component" value="Unassembled WGS sequence"/>
</dbReference>
<reference evidence="2" key="1">
    <citation type="submission" date="2014-09" db="EMBL/GenBank/DDBJ databases">
        <authorList>
            <person name="Sharma Rahul"/>
            <person name="Thines Marco"/>
        </authorList>
    </citation>
    <scope>NUCLEOTIDE SEQUENCE [LARGE SCALE GENOMIC DNA]</scope>
</reference>
<proteinExistence type="predicted"/>
<dbReference type="AlphaFoldDB" id="A0A0N7L3M2"/>
<dbReference type="EMBL" id="CCYD01000178">
    <property type="protein sequence ID" value="CEG36267.1"/>
    <property type="molecule type" value="Genomic_DNA"/>
</dbReference>
<evidence type="ECO:0000313" key="1">
    <source>
        <dbReference type="EMBL" id="CEG36267.1"/>
    </source>
</evidence>
<protein>
    <submittedName>
        <fullName evidence="1">Uncharacterized protein</fullName>
    </submittedName>
</protein>
<dbReference type="RefSeq" id="XP_024572636.1">
    <property type="nucleotide sequence ID" value="XM_024718912.1"/>
</dbReference>
<keyword evidence="2" id="KW-1185">Reference proteome</keyword>
<name>A0A0N7L3M2_PLAHL</name>
<accession>A0A0N7L3M2</accession>